<protein>
    <submittedName>
        <fullName evidence="3">Uncharacterized protein</fullName>
    </submittedName>
</protein>
<dbReference type="RefSeq" id="WP_188951850.1">
    <property type="nucleotide sequence ID" value="NZ_BMIB01000002.1"/>
</dbReference>
<name>A0A917MX17_9BACT</name>
<feature type="coiled-coil region" evidence="1">
    <location>
        <begin position="161"/>
        <end position="188"/>
    </location>
</feature>
<feature type="chain" id="PRO_5037668843" evidence="2">
    <location>
        <begin position="32"/>
        <end position="500"/>
    </location>
</feature>
<feature type="coiled-coil region" evidence="1">
    <location>
        <begin position="52"/>
        <end position="120"/>
    </location>
</feature>
<organism evidence="3 4">
    <name type="scientific">Filimonas zeae</name>
    <dbReference type="NCBI Taxonomy" id="1737353"/>
    <lineage>
        <taxon>Bacteria</taxon>
        <taxon>Pseudomonadati</taxon>
        <taxon>Bacteroidota</taxon>
        <taxon>Chitinophagia</taxon>
        <taxon>Chitinophagales</taxon>
        <taxon>Chitinophagaceae</taxon>
        <taxon>Filimonas</taxon>
    </lineage>
</organism>
<dbReference type="Proteomes" id="UP000627292">
    <property type="component" value="Unassembled WGS sequence"/>
</dbReference>
<gene>
    <name evidence="3" type="ORF">GCM10011379_19560</name>
</gene>
<dbReference type="AlphaFoldDB" id="A0A917MX17"/>
<reference evidence="3" key="2">
    <citation type="submission" date="2020-09" db="EMBL/GenBank/DDBJ databases">
        <authorList>
            <person name="Sun Q."/>
            <person name="Zhou Y."/>
        </authorList>
    </citation>
    <scope>NUCLEOTIDE SEQUENCE</scope>
    <source>
        <strain evidence="3">CGMCC 1.15290</strain>
    </source>
</reference>
<accession>A0A917MX17</accession>
<keyword evidence="1" id="KW-0175">Coiled coil</keyword>
<feature type="coiled-coil region" evidence="1">
    <location>
        <begin position="215"/>
        <end position="242"/>
    </location>
</feature>
<evidence type="ECO:0000256" key="2">
    <source>
        <dbReference type="SAM" id="SignalP"/>
    </source>
</evidence>
<feature type="signal peptide" evidence="2">
    <location>
        <begin position="1"/>
        <end position="31"/>
    </location>
</feature>
<evidence type="ECO:0000313" key="3">
    <source>
        <dbReference type="EMBL" id="GGH65912.1"/>
    </source>
</evidence>
<keyword evidence="4" id="KW-1185">Reference proteome</keyword>
<proteinExistence type="predicted"/>
<sequence length="500" mass="55387">MSLYSTLNANCIKSCLVLVCFLCVAASRLSAQSDSSLQQISKSYDQLSTSTLKKLESKYAGLEKLVQKKSEKMLARMKQKEAKLQKQLEGKDSVAAKQLLAQQQEKYKQLEAKLKNTAGSTSANPLKEYIPGLDSLQTSMRFLEQAKGKIPGLPADKLEQVQALNQRLKSLQTQMQQANDIKSFVKDRQQQLTSQLSKFNMGSQLTGINKEVYYYQQQLQEYKTLINDRKKLEQKALSVLRETPAFKDFMKQHSYLAQLFPSSPGSSNGAGLAGLQTRSQVNQMISDRLGSAASGAAGAAGGSNPLQAQLQQAQGQLDQLKDKINKMGGGSSDMAMPEGFKPNGQKTKSFWKRIEYGVNLQSQRSSNLLPSISDIGLSLGYKLNDKATIGAGASYKLGWGRPFNNIKFTSEGVGLRSYIDIKAKGSIWITGGYELNYLQSFGKLEEISNLDVWQKSGLIGLSKKYKISKKQGNMQLLWDFLSYSQKPQSQAIKFRVGYTL</sequence>
<comment type="caution">
    <text evidence="3">The sequence shown here is derived from an EMBL/GenBank/DDBJ whole genome shotgun (WGS) entry which is preliminary data.</text>
</comment>
<evidence type="ECO:0000313" key="4">
    <source>
        <dbReference type="Proteomes" id="UP000627292"/>
    </source>
</evidence>
<keyword evidence="2" id="KW-0732">Signal</keyword>
<reference evidence="3" key="1">
    <citation type="journal article" date="2014" name="Int. J. Syst. Evol. Microbiol.">
        <title>Complete genome sequence of Corynebacterium casei LMG S-19264T (=DSM 44701T), isolated from a smear-ripened cheese.</title>
        <authorList>
            <consortium name="US DOE Joint Genome Institute (JGI-PGF)"/>
            <person name="Walter F."/>
            <person name="Albersmeier A."/>
            <person name="Kalinowski J."/>
            <person name="Ruckert C."/>
        </authorList>
    </citation>
    <scope>NUCLEOTIDE SEQUENCE</scope>
    <source>
        <strain evidence="3">CGMCC 1.15290</strain>
    </source>
</reference>
<evidence type="ECO:0000256" key="1">
    <source>
        <dbReference type="SAM" id="Coils"/>
    </source>
</evidence>
<dbReference type="EMBL" id="BMIB01000002">
    <property type="protein sequence ID" value="GGH65912.1"/>
    <property type="molecule type" value="Genomic_DNA"/>
</dbReference>